<dbReference type="GO" id="GO:0005737">
    <property type="term" value="C:cytoplasm"/>
    <property type="evidence" value="ECO:0007669"/>
    <property type="project" value="TreeGrafter"/>
</dbReference>
<dbReference type="EMBL" id="CAJHUC010000387">
    <property type="protein sequence ID" value="CAD7695768.1"/>
    <property type="molecule type" value="Genomic_DNA"/>
</dbReference>
<feature type="compositionally biased region" description="Basic and acidic residues" evidence="1">
    <location>
        <begin position="364"/>
        <end position="373"/>
    </location>
</feature>
<organism evidence="3 4">
    <name type="scientific">Ostreobium quekettii</name>
    <dbReference type="NCBI Taxonomy" id="121088"/>
    <lineage>
        <taxon>Eukaryota</taxon>
        <taxon>Viridiplantae</taxon>
        <taxon>Chlorophyta</taxon>
        <taxon>core chlorophytes</taxon>
        <taxon>Ulvophyceae</taxon>
        <taxon>TCBD clade</taxon>
        <taxon>Bryopsidales</taxon>
        <taxon>Ostreobineae</taxon>
        <taxon>Ostreobiaceae</taxon>
        <taxon>Ostreobium</taxon>
    </lineage>
</organism>
<feature type="region of interest" description="Disordered" evidence="1">
    <location>
        <begin position="390"/>
        <end position="435"/>
    </location>
</feature>
<dbReference type="Gene3D" id="2.20.20.110">
    <property type="entry name" value="Rad4, beta-hairpin domain BHD1"/>
    <property type="match status" value="1"/>
</dbReference>
<dbReference type="GO" id="GO:0003684">
    <property type="term" value="F:damaged DNA binding"/>
    <property type="evidence" value="ECO:0007669"/>
    <property type="project" value="InterPro"/>
</dbReference>
<dbReference type="GO" id="GO:0003697">
    <property type="term" value="F:single-stranded DNA binding"/>
    <property type="evidence" value="ECO:0007669"/>
    <property type="project" value="TreeGrafter"/>
</dbReference>
<feature type="domain" description="Rad4 beta-hairpin" evidence="2">
    <location>
        <begin position="568"/>
        <end position="619"/>
    </location>
</feature>
<evidence type="ECO:0000256" key="1">
    <source>
        <dbReference type="SAM" id="MobiDB-lite"/>
    </source>
</evidence>
<dbReference type="SMART" id="SM01030">
    <property type="entry name" value="BHD_1"/>
    <property type="match status" value="1"/>
</dbReference>
<dbReference type="Proteomes" id="UP000708148">
    <property type="component" value="Unassembled WGS sequence"/>
</dbReference>
<gene>
    <name evidence="3" type="ORF">OSTQU699_LOCUS1129</name>
</gene>
<dbReference type="InterPro" id="IPR018326">
    <property type="entry name" value="Rad4_beta-hairpin_dom1"/>
</dbReference>
<reference evidence="3" key="1">
    <citation type="submission" date="2020-12" db="EMBL/GenBank/DDBJ databases">
        <authorList>
            <person name="Iha C."/>
        </authorList>
    </citation>
    <scope>NUCLEOTIDE SEQUENCE</scope>
</reference>
<evidence type="ECO:0000313" key="4">
    <source>
        <dbReference type="Proteomes" id="UP000708148"/>
    </source>
</evidence>
<dbReference type="PANTHER" id="PTHR12135">
    <property type="entry name" value="DNA REPAIR PROTEIN XP-C / RAD4"/>
    <property type="match status" value="1"/>
</dbReference>
<accession>A0A8S1ILD2</accession>
<name>A0A8S1ILD2_9CHLO</name>
<dbReference type="InterPro" id="IPR004583">
    <property type="entry name" value="DNA_repair_Rad4"/>
</dbReference>
<dbReference type="GO" id="GO:0006289">
    <property type="term" value="P:nucleotide-excision repair"/>
    <property type="evidence" value="ECO:0007669"/>
    <property type="project" value="InterPro"/>
</dbReference>
<dbReference type="Pfam" id="PF03835">
    <property type="entry name" value="Rad4"/>
    <property type="match status" value="1"/>
</dbReference>
<feature type="compositionally biased region" description="Basic and acidic residues" evidence="1">
    <location>
        <begin position="391"/>
        <end position="405"/>
    </location>
</feature>
<dbReference type="GO" id="GO:0071942">
    <property type="term" value="C:XPC complex"/>
    <property type="evidence" value="ECO:0007669"/>
    <property type="project" value="TreeGrafter"/>
</dbReference>
<feature type="compositionally biased region" description="Basic residues" evidence="1">
    <location>
        <begin position="329"/>
        <end position="345"/>
    </location>
</feature>
<dbReference type="Pfam" id="PF10403">
    <property type="entry name" value="BHD_1"/>
    <property type="match status" value="1"/>
</dbReference>
<dbReference type="InterPro" id="IPR036985">
    <property type="entry name" value="Transglutaminase-like_sf"/>
</dbReference>
<dbReference type="InterPro" id="IPR038765">
    <property type="entry name" value="Papain-like_cys_pep_sf"/>
</dbReference>
<proteinExistence type="predicted"/>
<dbReference type="AlphaFoldDB" id="A0A8S1ILD2"/>
<dbReference type="GO" id="GO:0000111">
    <property type="term" value="C:nucleotide-excision repair factor 2 complex"/>
    <property type="evidence" value="ECO:0007669"/>
    <property type="project" value="TreeGrafter"/>
</dbReference>
<dbReference type="PANTHER" id="PTHR12135:SF0">
    <property type="entry name" value="DNA REPAIR PROTEIN COMPLEMENTING XP-C CELLS"/>
    <property type="match status" value="1"/>
</dbReference>
<dbReference type="OrthoDB" id="300780at2759"/>
<sequence length="703" mass="77279">MADLTLPSCFWDAERTDTLAGASQSGLDRLLGRGDTRAGQREAKRRAGLLKKAAKAAGLFVPEEVPTIDGTCGAPAKRAESDDGRRDTKGDEDAVRDGMEEDNIYGGQGAMIVQSSGEEDDEEWDDVSWEGADDIGEGRSPQEGDDVSVAWGKDVKQGKKRSGITKEERQFRQSVHKAHILCLLCRGMLLDKIADNELLQASILSMVPKQHALLPNPDQQNEPRSALEGLVLWFKSHFRVVQPTDGLAPNWGYNGSSDSRCLSEAPVSALREAVEKGKGTAEQLCLLFTALLRALGLVVRLVRILDAFPLHPRMVSANKKGSMPDSKIQKKMGGRRQQRPSSKRKREAEQGGEGTEGVLSSCADDNKKVKNRGDEEFERELAIAMAATAFKSREDVDGDPKEKHGGQSSHGQARPPTGDVHAGKRQRSGSGWSRSLSTHFGNGWCEVFWGSPGGGKWVHVDGVMGWIDRPDVVHDCNLPSLPLAYVVAFLGGGAKDVTKRYSPDFTKAERHRSKDWWARTMAPLRSREVAALGTCAQPGRPQGLQKSDAGELQRVREDAELERQIASQRKGVPSTIEEFRKHPDYVLKRHISKYQVLEHGAQKVGLHRGEPYYLKEQLVEVRSANNWLRQGRVVVSEEVGRPWKRVSRRKSAKSDRGGEAAKVTPALSTLGLTTRRRPSSCLVASLASWHALFALLLICATAH</sequence>
<dbReference type="SUPFAM" id="SSF54001">
    <property type="entry name" value="Cysteine proteinases"/>
    <property type="match status" value="1"/>
</dbReference>
<feature type="region of interest" description="Disordered" evidence="1">
    <location>
        <begin position="70"/>
        <end position="102"/>
    </location>
</feature>
<evidence type="ECO:0000259" key="2">
    <source>
        <dbReference type="SMART" id="SM01030"/>
    </source>
</evidence>
<comment type="caution">
    <text evidence="3">The sequence shown here is derived from an EMBL/GenBank/DDBJ whole genome shotgun (WGS) entry which is preliminary data.</text>
</comment>
<dbReference type="GO" id="GO:0006298">
    <property type="term" value="P:mismatch repair"/>
    <property type="evidence" value="ECO:0007669"/>
    <property type="project" value="TreeGrafter"/>
</dbReference>
<dbReference type="Gene3D" id="3.90.260.10">
    <property type="entry name" value="Transglutaminase-like"/>
    <property type="match status" value="1"/>
</dbReference>
<feature type="region of interest" description="Disordered" evidence="1">
    <location>
        <begin position="315"/>
        <end position="373"/>
    </location>
</feature>
<keyword evidence="4" id="KW-1185">Reference proteome</keyword>
<dbReference type="InterPro" id="IPR018325">
    <property type="entry name" value="Rad4/PNGase_transGLS-fold"/>
</dbReference>
<feature type="compositionally biased region" description="Basic and acidic residues" evidence="1">
    <location>
        <begin position="77"/>
        <end position="98"/>
    </location>
</feature>
<evidence type="ECO:0000313" key="3">
    <source>
        <dbReference type="EMBL" id="CAD7695768.1"/>
    </source>
</evidence>
<protein>
    <recommendedName>
        <fullName evidence="2">Rad4 beta-hairpin domain-containing protein</fullName>
    </recommendedName>
</protein>